<evidence type="ECO:0000313" key="1">
    <source>
        <dbReference type="EMBL" id="KAI4330759.1"/>
    </source>
</evidence>
<organism evidence="1 2">
    <name type="scientific">Melastoma candidum</name>
    <dbReference type="NCBI Taxonomy" id="119954"/>
    <lineage>
        <taxon>Eukaryota</taxon>
        <taxon>Viridiplantae</taxon>
        <taxon>Streptophyta</taxon>
        <taxon>Embryophyta</taxon>
        <taxon>Tracheophyta</taxon>
        <taxon>Spermatophyta</taxon>
        <taxon>Magnoliopsida</taxon>
        <taxon>eudicotyledons</taxon>
        <taxon>Gunneridae</taxon>
        <taxon>Pentapetalae</taxon>
        <taxon>rosids</taxon>
        <taxon>malvids</taxon>
        <taxon>Myrtales</taxon>
        <taxon>Melastomataceae</taxon>
        <taxon>Melastomatoideae</taxon>
        <taxon>Melastomateae</taxon>
        <taxon>Melastoma</taxon>
    </lineage>
</organism>
<dbReference type="Proteomes" id="UP001057402">
    <property type="component" value="Chromosome 8"/>
</dbReference>
<evidence type="ECO:0000313" key="2">
    <source>
        <dbReference type="Proteomes" id="UP001057402"/>
    </source>
</evidence>
<reference evidence="2" key="1">
    <citation type="journal article" date="2023" name="Front. Plant Sci.">
        <title>Chromosomal-level genome assembly of Melastoma candidum provides insights into trichome evolution.</title>
        <authorList>
            <person name="Zhong Y."/>
            <person name="Wu W."/>
            <person name="Sun C."/>
            <person name="Zou P."/>
            <person name="Liu Y."/>
            <person name="Dai S."/>
            <person name="Zhou R."/>
        </authorList>
    </citation>
    <scope>NUCLEOTIDE SEQUENCE [LARGE SCALE GENOMIC DNA]</scope>
</reference>
<dbReference type="EMBL" id="CM042887">
    <property type="protein sequence ID" value="KAI4330759.1"/>
    <property type="molecule type" value="Genomic_DNA"/>
</dbReference>
<accession>A0ACB9N507</accession>
<name>A0ACB9N507_9MYRT</name>
<sequence length="233" mass="26202">MLAHRHQEGVASSSIGSQGKTSKRVHFVRNLIREVAGFAPYEKRITELLKVGKDKLALKLAVDWIFIQQFRLGSLVFTYDPSDNQTSAERSSSLVLGTLPSHSAASSHLIQDKRITGTRFDGTWIHLELQNYVQGFSQLISDRSMISEYSEDHESLMEDTPDGGGVACPQLGLQGLRSKLKGVEEVRRRHGDPEAHMKGYRLEEKKVLKAVRRAGKAPELWPFPRQSHFTSFC</sequence>
<proteinExistence type="predicted"/>
<comment type="caution">
    <text evidence="1">The sequence shown here is derived from an EMBL/GenBank/DDBJ whole genome shotgun (WGS) entry which is preliminary data.</text>
</comment>
<gene>
    <name evidence="1" type="ORF">MLD38_029014</name>
</gene>
<protein>
    <submittedName>
        <fullName evidence="1">Uncharacterized protein</fullName>
    </submittedName>
</protein>
<keyword evidence="2" id="KW-1185">Reference proteome</keyword>